<keyword evidence="3" id="KW-1185">Reference proteome</keyword>
<accession>A0A4Z2CS01</accession>
<comment type="caution">
    <text evidence="2">The sequence shown here is derived from an EMBL/GenBank/DDBJ whole genome shotgun (WGS) entry which is preliminary data.</text>
</comment>
<keyword evidence="1" id="KW-1133">Transmembrane helix</keyword>
<reference evidence="2 3" key="1">
    <citation type="submission" date="2019-03" db="EMBL/GenBank/DDBJ databases">
        <title>An improved genome assembly of the fluke Schistosoma japonicum.</title>
        <authorList>
            <person name="Hu W."/>
            <person name="Luo F."/>
            <person name="Yin M."/>
            <person name="Mo X."/>
            <person name="Sun C."/>
            <person name="Wu Q."/>
            <person name="Zhu B."/>
            <person name="Xiang M."/>
            <person name="Wang J."/>
            <person name="Wang Y."/>
            <person name="Zhang T."/>
            <person name="Xu B."/>
            <person name="Zheng H."/>
            <person name="Feng Z."/>
        </authorList>
    </citation>
    <scope>NUCLEOTIDE SEQUENCE [LARGE SCALE GENOMIC DNA]</scope>
    <source>
        <strain evidence="2">HuSjv2</strain>
        <tissue evidence="2">Worms</tissue>
    </source>
</reference>
<organism evidence="2 3">
    <name type="scientific">Schistosoma japonicum</name>
    <name type="common">Blood fluke</name>
    <dbReference type="NCBI Taxonomy" id="6182"/>
    <lineage>
        <taxon>Eukaryota</taxon>
        <taxon>Metazoa</taxon>
        <taxon>Spiralia</taxon>
        <taxon>Lophotrochozoa</taxon>
        <taxon>Platyhelminthes</taxon>
        <taxon>Trematoda</taxon>
        <taxon>Digenea</taxon>
        <taxon>Strigeidida</taxon>
        <taxon>Schistosomatoidea</taxon>
        <taxon>Schistosomatidae</taxon>
        <taxon>Schistosoma</taxon>
    </lineage>
</organism>
<name>A0A4Z2CS01_SCHJA</name>
<keyword evidence="1" id="KW-0812">Transmembrane</keyword>
<gene>
    <name evidence="2" type="ORF">EWB00_008171</name>
</gene>
<protein>
    <submittedName>
        <fullName evidence="2">Uncharacterized protein</fullName>
    </submittedName>
</protein>
<proteinExistence type="predicted"/>
<dbReference type="EMBL" id="SKCS01000450">
    <property type="protein sequence ID" value="TNN06780.1"/>
    <property type="molecule type" value="Genomic_DNA"/>
</dbReference>
<evidence type="ECO:0000313" key="2">
    <source>
        <dbReference type="EMBL" id="TNN06780.1"/>
    </source>
</evidence>
<dbReference type="Proteomes" id="UP000311919">
    <property type="component" value="Unassembled WGS sequence"/>
</dbReference>
<feature type="transmembrane region" description="Helical" evidence="1">
    <location>
        <begin position="1278"/>
        <end position="1298"/>
    </location>
</feature>
<evidence type="ECO:0000313" key="3">
    <source>
        <dbReference type="Proteomes" id="UP000311919"/>
    </source>
</evidence>
<sequence>MGSDNDVPILMTQLFVNLRDECYSLMDKKILNVNCWPKNTTVSVFSKLFAQFCLLSEELERWLSRIRMMAFKRGMDCLSRSETYINQNYLGVINCRDVDLDRLRYLGNQLLIMSGKTSNFTIIKSVDSVNFLEVDISSRLQEIETLWSDVTYFVQPISLFHDPERTIRDIELDLQETEAKLRLTRRRTFHLRAILTNPFGGICNLNSAIGILKAEHIFLKRSMQTLSASSCLLSQLQAFSVENKLYACFDGKFDFLFAKLTENVNKLTHEGWSLWILHLELRELWKNAFKSRSCSVNGLSCSHSPIEHLPTLIPNYSTNNQSLFPSFISCSHPDSSFPPTSLSDLHHRSSHPTLISKLRKMPTEHLNVEVNNQIDESASDTYSLCCSESGFASEGDHFLTCHETNQSSADFIISNLFNTKFQSTNSLYSTNHNICSQYLRITNPDSTHSEEITDSSLDLNHEMHSRTPIKSISSVVGCNEMGDEDNDKNIEHTFSSKQSECLFDVGFEQTRSLELSNRTNATIHTSSYHDLSSLQSRLLSSDSGLRSKCSSLDQIRPTSRDVKVVSEMPIAIFSSKDLEHQFLASSFSSPAVIEQYNYRNSRGNIFSSAFPCIDHTNLDVVGLHKTTDDDLYDTTFSEIQLSTSELESNSYCLDAPDSSSIVTAKINLNNNNDDKNSAVDEVSKNEQHVHKDSDLSYDIRVHLDKKLPSTHRHDDNIDALEWDNSGDLRVVKFDSSFLLCNESVDVVNGPKVSTTISCSHCSPLTVTAGAFVPHCYELSESRRTSHAEVIFSPSHHSEISILINNLSVNSNNCCYSPEPVKSQEQTIQAKNFKPLFAEINFPLLNSSPHPETIVYNEEVHNYNQGYTDLAKTVATSVTKIPDNSLTNTSDILTLLTSIRWDALPLIKLLSHLEEKSVTGLLDSCLKANENLFAQKLEDERQQLDVDKSYLMHYGKRLIQWTNTVDKLLDCFPSEVTDCKTKFQTSLSVTLNTFSDWLSALKARHTMAFWIVNWRSSMFDHLVGESYDANVSLLGMRQRVQMSIHRAKGLLKPLLGSCYELTLSTGIVDHCSNEIHSDLAVISPHLSREFLNTLDELRNLNENLWNIQSHLGSCYLFNDFWNFSCKPNILVQRNNQDPFNWFSKDLDVNLSDCSITSLIHVSCELRREILNMIRDLESAIVKNSSVLTVKTESLSVFHEDQQLIGSHNSCIVEKNQKGVPDNNVLNNSILLLNSHHDAIDHSHSNLSPNSLCSTIFLQSHLSNVSHVILGIGKHAFKKYFLFFSFLFTVFCFIVFESFLSGHSIVPPLLPNNCYGDGPVAEISTNRLIKYFTCFQLANSNNVVW</sequence>
<dbReference type="OrthoDB" id="6252562at2759"/>
<evidence type="ECO:0000256" key="1">
    <source>
        <dbReference type="SAM" id="Phobius"/>
    </source>
</evidence>
<keyword evidence="1" id="KW-0472">Membrane</keyword>